<dbReference type="InterPro" id="IPR036907">
    <property type="entry name" value="5'-Nucleotdase_C_sf"/>
</dbReference>
<dbReference type="Proteomes" id="UP000005926">
    <property type="component" value="Unassembled WGS sequence"/>
</dbReference>
<gene>
    <name evidence="3" type="ORF">HMPREF0444_0882</name>
</gene>
<dbReference type="InterPro" id="IPR004843">
    <property type="entry name" value="Calcineurin-like_PHP"/>
</dbReference>
<dbReference type="GO" id="GO:0000166">
    <property type="term" value="F:nucleotide binding"/>
    <property type="evidence" value="ECO:0007669"/>
    <property type="project" value="UniProtKB-KW"/>
</dbReference>
<dbReference type="eggNOG" id="COG0737">
    <property type="taxonomic scope" value="Bacteria"/>
</dbReference>
<dbReference type="HOGENOM" id="CLU_005854_8_1_9"/>
<dbReference type="SUPFAM" id="SSF55816">
    <property type="entry name" value="5'-nucleotidase (syn. UDP-sugar hydrolase), C-terminal domain"/>
    <property type="match status" value="1"/>
</dbReference>
<evidence type="ECO:0000259" key="2">
    <source>
        <dbReference type="Pfam" id="PF00149"/>
    </source>
</evidence>
<dbReference type="GO" id="GO:0008768">
    <property type="term" value="F:UDP-sugar diphosphatase activity"/>
    <property type="evidence" value="ECO:0007669"/>
    <property type="project" value="TreeGrafter"/>
</dbReference>
<evidence type="ECO:0000256" key="1">
    <source>
        <dbReference type="RuleBase" id="RU362119"/>
    </source>
</evidence>
<dbReference type="PANTHER" id="PTHR11575">
    <property type="entry name" value="5'-NUCLEOTIDASE-RELATED"/>
    <property type="match status" value="1"/>
</dbReference>
<dbReference type="SUPFAM" id="SSF56300">
    <property type="entry name" value="Metallo-dependent phosphatases"/>
    <property type="match status" value="1"/>
</dbReference>
<reference evidence="3 4" key="1">
    <citation type="submission" date="2009-08" db="EMBL/GenBank/DDBJ databases">
        <authorList>
            <person name="Muzny D."/>
            <person name="Qin X."/>
            <person name="Deng J."/>
            <person name="Jiang H."/>
            <person name="Liu Y."/>
            <person name="Qu J."/>
            <person name="Song X.-Z."/>
            <person name="Zhang L."/>
            <person name="Thornton R."/>
            <person name="Coyle M."/>
            <person name="Francisco L."/>
            <person name="Jackson L."/>
            <person name="Javaid M."/>
            <person name="Korchina V."/>
            <person name="Kovar C."/>
            <person name="Mata R."/>
            <person name="Mathew T."/>
            <person name="Ngo R."/>
            <person name="Nguyen L."/>
            <person name="Nguyen N."/>
            <person name="Okwuonu G."/>
            <person name="Ongeri F."/>
            <person name="Pham C."/>
            <person name="Simmons D."/>
            <person name="Wilczek-Boney K."/>
            <person name="Hale W."/>
            <person name="Jakkamsetti A."/>
            <person name="Pham P."/>
            <person name="Ruth R."/>
            <person name="San Lucas F."/>
            <person name="Warren J."/>
            <person name="Zhang J."/>
            <person name="Zhao Z."/>
            <person name="Zhou C."/>
            <person name="Zhu D."/>
            <person name="Lee S."/>
            <person name="Bess C."/>
            <person name="Blankenburg K."/>
            <person name="Forbes L."/>
            <person name="Fu Q."/>
            <person name="Gubbala S."/>
            <person name="Hirani K."/>
            <person name="Jayaseelan J.C."/>
            <person name="Lara F."/>
            <person name="Munidasa M."/>
            <person name="Palculict T."/>
            <person name="Patil S."/>
            <person name="Pu L.-L."/>
            <person name="Saada N."/>
            <person name="Tang L."/>
            <person name="Weissenberger G."/>
            <person name="Zhu Y."/>
            <person name="Hemphill L."/>
            <person name="Shang Y."/>
            <person name="Youmans B."/>
            <person name="Ayvaz T."/>
            <person name="Ross M."/>
            <person name="Santibanez J."/>
            <person name="Aqrawi P."/>
            <person name="Gross S."/>
            <person name="Joshi V."/>
            <person name="Fowler G."/>
            <person name="Nazareth L."/>
            <person name="Reid J."/>
            <person name="Worley K."/>
            <person name="Petrosino J."/>
            <person name="Highlander S."/>
            <person name="Gibbs R."/>
        </authorList>
    </citation>
    <scope>NUCLEOTIDE SEQUENCE [LARGE SCALE GENOMIC DNA]</scope>
    <source>
        <strain evidence="3 4">ATCC 49175</strain>
    </source>
</reference>
<comment type="similarity">
    <text evidence="1">Belongs to the 5'-nucleotidase family.</text>
</comment>
<dbReference type="GO" id="GO:0008253">
    <property type="term" value="F:5'-nucleotidase activity"/>
    <property type="evidence" value="ECO:0007669"/>
    <property type="project" value="TreeGrafter"/>
</dbReference>
<comment type="caution">
    <text evidence="3">The sequence shown here is derived from an EMBL/GenBank/DDBJ whole genome shotgun (WGS) entry which is preliminary data.</text>
</comment>
<feature type="domain" description="Calcineurin-like phosphoesterase" evidence="2">
    <location>
        <begin position="11"/>
        <end position="211"/>
    </location>
</feature>
<keyword evidence="1" id="KW-0378">Hydrolase</keyword>
<dbReference type="PANTHER" id="PTHR11575:SF23">
    <property type="entry name" value="5-NUCLEOTIDASE FAMILY PROTEIN"/>
    <property type="match status" value="1"/>
</dbReference>
<dbReference type="GO" id="GO:0009166">
    <property type="term" value="P:nucleotide catabolic process"/>
    <property type="evidence" value="ECO:0007669"/>
    <property type="project" value="InterPro"/>
</dbReference>
<name>C8NG37_9LACT</name>
<accession>C8NG37</accession>
<protein>
    <submittedName>
        <fullName evidence="3">Ser/Thr phosphatase family protein</fullName>
    </submittedName>
</protein>
<dbReference type="AlphaFoldDB" id="C8NG37"/>
<dbReference type="InterPro" id="IPR006179">
    <property type="entry name" value="5_nucleotidase/apyrase"/>
</dbReference>
<evidence type="ECO:0000313" key="4">
    <source>
        <dbReference type="Proteomes" id="UP000005926"/>
    </source>
</evidence>
<organism evidence="3 4">
    <name type="scientific">Granulicatella adiacens ATCC 49175</name>
    <dbReference type="NCBI Taxonomy" id="638301"/>
    <lineage>
        <taxon>Bacteria</taxon>
        <taxon>Bacillati</taxon>
        <taxon>Bacillota</taxon>
        <taxon>Bacilli</taxon>
        <taxon>Lactobacillales</taxon>
        <taxon>Carnobacteriaceae</taxon>
        <taxon>Granulicatella</taxon>
    </lineage>
</organism>
<dbReference type="STRING" id="638301.HMPREF0444_0882"/>
<dbReference type="PRINTS" id="PR01607">
    <property type="entry name" value="APYRASEFAMLY"/>
</dbReference>
<keyword evidence="1" id="KW-0547">Nucleotide-binding</keyword>
<dbReference type="GO" id="GO:0030288">
    <property type="term" value="C:outer membrane-bounded periplasmic space"/>
    <property type="evidence" value="ECO:0007669"/>
    <property type="project" value="TreeGrafter"/>
</dbReference>
<dbReference type="Gene3D" id="3.60.21.10">
    <property type="match status" value="1"/>
</dbReference>
<dbReference type="Pfam" id="PF00149">
    <property type="entry name" value="Metallophos"/>
    <property type="match status" value="1"/>
</dbReference>
<dbReference type="InterPro" id="IPR029052">
    <property type="entry name" value="Metallo-depent_PP-like"/>
</dbReference>
<evidence type="ECO:0000313" key="3">
    <source>
        <dbReference type="EMBL" id="EEW37523.1"/>
    </source>
</evidence>
<proteinExistence type="inferred from homology"/>
<sequence>MLVMRKLMSDLTILHVNDMHSNFHSLKTQTNFMRARRKELEELGHTVWAVDLGDLIDRVHPLVEAKNGQIASAILNQQKIDFVTLGNNEGTAYTPEELEGAYKEKEFKVIISNVKWQSTGETPPYATEIQFEKIDQCSIAILGLTASYPESYEPNGYWIEDPLKTLERLVPRLASEGHQIILLSHLGIDLDTLIAESYPEIQVILGAHTHHLFKEGKRVNQTLLTGGFKYGAYIGELHLKTEKEKLISLEESMIEVETLKEDSATDEGKIYLEEGIKLLKENIVLRQIPDYSVRDLAQLSLEAMIRQTGIPIAFTYTGLFVHEFKKGALTKFDLHDCMPHPIHLNKSQFSVKNFKQLLRVFEEQQPELLEKAIRGYGFRGKLFGEILYTGFSKKGEEIIVNGKVLADDEIITFVCPDHMRFVPFFPMIEEKGINQILYPDLLRTIIEKELIFKERNYHD</sequence>
<dbReference type="EMBL" id="ACKZ01000016">
    <property type="protein sequence ID" value="EEW37523.1"/>
    <property type="molecule type" value="Genomic_DNA"/>
</dbReference>
<keyword evidence="4" id="KW-1185">Reference proteome</keyword>